<organism evidence="1 2">
    <name type="scientific">Liberibacter solanacearum (strain CLso-ZC1)</name>
    <dbReference type="NCBI Taxonomy" id="658172"/>
    <lineage>
        <taxon>Bacteria</taxon>
        <taxon>Pseudomonadati</taxon>
        <taxon>Pseudomonadota</taxon>
        <taxon>Alphaproteobacteria</taxon>
        <taxon>Hyphomicrobiales</taxon>
        <taxon>Rhizobiaceae</taxon>
        <taxon>Liberibacter</taxon>
    </lineage>
</organism>
<dbReference type="AlphaFoldDB" id="E4UDF8"/>
<reference evidence="2" key="1">
    <citation type="submission" date="2010-11" db="EMBL/GenBank/DDBJ databases">
        <title>Complete genome sequence of Candidatus Liberibacter solanacearum CLso-ZC1.</title>
        <authorList>
            <person name="Lin H."/>
            <person name="Doddapaneni H.V."/>
            <person name="Lou B."/>
            <person name="Civerolo E.L."/>
            <person name="Chen C."/>
            <person name="Duan Y."/>
            <person name="Zhou L."/>
            <person name="Glynn J."/>
        </authorList>
    </citation>
    <scope>NUCLEOTIDE SEQUENCE [LARGE SCALE GENOMIC DNA]</scope>
    <source>
        <strain evidence="2">CLso-ZC1</strain>
    </source>
</reference>
<gene>
    <name evidence="1" type="ordered locus">CKC_04435</name>
</gene>
<dbReference type="RefSeq" id="WP_013462292.1">
    <property type="nucleotide sequence ID" value="NC_014774.1"/>
</dbReference>
<proteinExistence type="predicted"/>
<dbReference type="STRING" id="658172.CKC_04435"/>
<dbReference type="GeneID" id="96886323"/>
<reference evidence="1 2" key="3">
    <citation type="journal article" date="2011" name="PLoS ONE">
        <title>The Complete Genome Sequence of 'Candidatus Liberibacter solanacearum', the Bacterium Associated with Potato Zebra Chip Disease.</title>
        <authorList>
            <person name="Lin H."/>
            <person name="Lou B."/>
            <person name="Glynn J.M."/>
            <person name="Doddapaneni H."/>
            <person name="Civerolo E.L."/>
            <person name="Chen C."/>
            <person name="Duan Y."/>
            <person name="Zhou L."/>
            <person name="Vahling C.M."/>
        </authorList>
    </citation>
    <scope>NUCLEOTIDE SEQUENCE [LARGE SCALE GENOMIC DNA]</scope>
    <source>
        <strain evidence="1 2">CLso-ZC1</strain>
    </source>
</reference>
<dbReference type="Pfam" id="PF19821">
    <property type="entry name" value="Phage_capsid_2"/>
    <property type="match status" value="1"/>
</dbReference>
<dbReference type="KEGG" id="lso:CKC_04435"/>
<sequence>MKNELEILYQTQWTNLIESLSPYNKATCSEAVKIKEGLVEDGVVCVKQWCGKMEAREGIATEHNPSKKTRRYVQGFPKVTSSLVDKSYDQTTISVNILEGYARSAIKGMNRAQDHMIIKGIFDPNIVDDGTERKEKEFDPNMVVALNHGVETAPANSGTVLFQDKFNPKGLTWEKLLRAKTLIGESGGSDNINAIISHMDYENLLLDPRIKTVDYMKSGRVERGNITRIAKININIYVSEAIPGGLMAEYESDKELKKDRKDRKPYWTAAKMGAGVSRMIPVFSKDAVTLGIWKEIKKIVSVRTDLHNILQLFYSMKMGATRTNENHVAKILVSDS</sequence>
<dbReference type="InterPro" id="IPR045565">
    <property type="entry name" value="Phage_capsid_2"/>
</dbReference>
<evidence type="ECO:0000313" key="1">
    <source>
        <dbReference type="EMBL" id="ADR52636.1"/>
    </source>
</evidence>
<dbReference type="Proteomes" id="UP000007038">
    <property type="component" value="Chromosome"/>
</dbReference>
<protein>
    <submittedName>
        <fullName evidence="1">Uncharacterized protein</fullName>
    </submittedName>
</protein>
<accession>E4UDF8</accession>
<name>E4UDF8_LIBSC</name>
<dbReference type="EMBL" id="CP002371">
    <property type="protein sequence ID" value="ADR52636.1"/>
    <property type="molecule type" value="Genomic_DNA"/>
</dbReference>
<dbReference type="HOGENOM" id="CLU_825845_0_0_5"/>
<reference key="2">
    <citation type="submission" date="2010-11" db="EMBL/GenBank/DDBJ databases">
        <authorList>
            <person name="Lin H."/>
            <person name="Doddapaneni H.V."/>
            <person name="Lou B."/>
            <person name="Civerolo E.L."/>
            <person name="Chen C."/>
            <person name="Duan Y."/>
            <person name="Zhou L."/>
            <person name="Glynn J."/>
        </authorList>
    </citation>
    <scope>NUCLEOTIDE SEQUENCE</scope>
    <source>
        <strain>CLso-ZC1</strain>
    </source>
</reference>
<evidence type="ECO:0000313" key="2">
    <source>
        <dbReference type="Proteomes" id="UP000007038"/>
    </source>
</evidence>